<dbReference type="Proteomes" id="UP001597083">
    <property type="component" value="Unassembled WGS sequence"/>
</dbReference>
<dbReference type="EMBL" id="JBHTIR010000827">
    <property type="protein sequence ID" value="MFD0851837.1"/>
    <property type="molecule type" value="Genomic_DNA"/>
</dbReference>
<reference evidence="5" key="1">
    <citation type="journal article" date="2019" name="Int. J. Syst. Evol. Microbiol.">
        <title>The Global Catalogue of Microorganisms (GCM) 10K type strain sequencing project: providing services to taxonomists for standard genome sequencing and annotation.</title>
        <authorList>
            <consortium name="The Broad Institute Genomics Platform"/>
            <consortium name="The Broad Institute Genome Sequencing Center for Infectious Disease"/>
            <person name="Wu L."/>
            <person name="Ma J."/>
        </authorList>
    </citation>
    <scope>NUCLEOTIDE SEQUENCE [LARGE SCALE GENOMIC DNA]</scope>
    <source>
        <strain evidence="5">JCM 31696</strain>
    </source>
</reference>
<sequence length="99" mass="11243">VAEDGGDVLGYAVLVPKDDHLLLENVAVRPEAQGRGAGSTLLELAERRARELGFDEVSLYTNEKMTENIAYYGRRGYVETHRRGDGWRRRVFFTKRLTS</sequence>
<protein>
    <submittedName>
        <fullName evidence="4">GNAT family N-acetyltransferase</fullName>
        <ecNumber evidence="4">2.3.-.-</ecNumber>
    </submittedName>
</protein>
<feature type="non-terminal residue" evidence="4">
    <location>
        <position position="1"/>
    </location>
</feature>
<proteinExistence type="predicted"/>
<dbReference type="Gene3D" id="3.40.630.30">
    <property type="match status" value="1"/>
</dbReference>
<evidence type="ECO:0000259" key="3">
    <source>
        <dbReference type="PROSITE" id="PS51186"/>
    </source>
</evidence>
<dbReference type="Pfam" id="PF00583">
    <property type="entry name" value="Acetyltransf_1"/>
    <property type="match status" value="1"/>
</dbReference>
<keyword evidence="2 4" id="KW-0012">Acyltransferase</keyword>
<evidence type="ECO:0000313" key="4">
    <source>
        <dbReference type="EMBL" id="MFD0851837.1"/>
    </source>
</evidence>
<keyword evidence="1 4" id="KW-0808">Transferase</keyword>
<dbReference type="CDD" id="cd04301">
    <property type="entry name" value="NAT_SF"/>
    <property type="match status" value="1"/>
</dbReference>
<dbReference type="PANTHER" id="PTHR43877">
    <property type="entry name" value="AMINOALKYLPHOSPHONATE N-ACETYLTRANSFERASE-RELATED-RELATED"/>
    <property type="match status" value="1"/>
</dbReference>
<keyword evidence="5" id="KW-1185">Reference proteome</keyword>
<feature type="domain" description="N-acetyltransferase" evidence="3">
    <location>
        <begin position="1"/>
        <end position="98"/>
    </location>
</feature>
<evidence type="ECO:0000256" key="2">
    <source>
        <dbReference type="ARBA" id="ARBA00023315"/>
    </source>
</evidence>
<accession>A0ABW3CE50</accession>
<name>A0ABW3CE50_9ACTN</name>
<dbReference type="InterPro" id="IPR050832">
    <property type="entry name" value="Bact_Acetyltransf"/>
</dbReference>
<gene>
    <name evidence="4" type="ORF">ACFQ07_06375</name>
</gene>
<evidence type="ECO:0000313" key="5">
    <source>
        <dbReference type="Proteomes" id="UP001597083"/>
    </source>
</evidence>
<organism evidence="4 5">
    <name type="scientific">Actinomadura adrarensis</name>
    <dbReference type="NCBI Taxonomy" id="1819600"/>
    <lineage>
        <taxon>Bacteria</taxon>
        <taxon>Bacillati</taxon>
        <taxon>Actinomycetota</taxon>
        <taxon>Actinomycetes</taxon>
        <taxon>Streptosporangiales</taxon>
        <taxon>Thermomonosporaceae</taxon>
        <taxon>Actinomadura</taxon>
    </lineage>
</organism>
<dbReference type="InterPro" id="IPR016181">
    <property type="entry name" value="Acyl_CoA_acyltransferase"/>
</dbReference>
<comment type="caution">
    <text evidence="4">The sequence shown here is derived from an EMBL/GenBank/DDBJ whole genome shotgun (WGS) entry which is preliminary data.</text>
</comment>
<dbReference type="GO" id="GO:0016746">
    <property type="term" value="F:acyltransferase activity"/>
    <property type="evidence" value="ECO:0007669"/>
    <property type="project" value="UniProtKB-KW"/>
</dbReference>
<dbReference type="InterPro" id="IPR000182">
    <property type="entry name" value="GNAT_dom"/>
</dbReference>
<evidence type="ECO:0000256" key="1">
    <source>
        <dbReference type="ARBA" id="ARBA00022679"/>
    </source>
</evidence>
<dbReference type="EC" id="2.3.-.-" evidence="4"/>
<dbReference type="SUPFAM" id="SSF55729">
    <property type="entry name" value="Acyl-CoA N-acyltransferases (Nat)"/>
    <property type="match status" value="1"/>
</dbReference>
<dbReference type="PROSITE" id="PS51186">
    <property type="entry name" value="GNAT"/>
    <property type="match status" value="1"/>
</dbReference>